<feature type="domain" description="ORC1/DEAH AAA+ ATPase" evidence="2">
    <location>
        <begin position="45"/>
        <end position="149"/>
    </location>
</feature>
<evidence type="ECO:0000313" key="3">
    <source>
        <dbReference type="EMBL" id="CAA9269016.1"/>
    </source>
</evidence>
<proteinExistence type="predicted"/>
<organism evidence="3">
    <name type="scientific">uncultured Acidimicrobiales bacterium</name>
    <dbReference type="NCBI Taxonomy" id="310071"/>
    <lineage>
        <taxon>Bacteria</taxon>
        <taxon>Bacillati</taxon>
        <taxon>Actinomycetota</taxon>
        <taxon>Acidimicrobiia</taxon>
        <taxon>Acidimicrobiales</taxon>
        <taxon>environmental samples</taxon>
    </lineage>
</organism>
<sequence>MTVARGELGPSPSPPTAPGSRLPHPRTPLVGREGELRRLAALMATEACITVVGPGGVGKTRLALELAHSHLDAFADGAVFVELAPLRHPGGVVSLVAQMCGVRGPGNPLDALVDYLRARQQLLVVDNCEHVIEEARALGDELLRWCPQLVLLHTSREPTGMAAGVRVPARSS</sequence>
<name>A0A6J4J7D8_9ACTN</name>
<evidence type="ECO:0000256" key="1">
    <source>
        <dbReference type="SAM" id="MobiDB-lite"/>
    </source>
</evidence>
<dbReference type="InterPro" id="IPR049945">
    <property type="entry name" value="AAA_22"/>
</dbReference>
<dbReference type="PANTHER" id="PTHR47691">
    <property type="entry name" value="REGULATOR-RELATED"/>
    <property type="match status" value="1"/>
</dbReference>
<dbReference type="SUPFAM" id="SSF52540">
    <property type="entry name" value="P-loop containing nucleoside triphosphate hydrolases"/>
    <property type="match status" value="1"/>
</dbReference>
<dbReference type="Pfam" id="PF13401">
    <property type="entry name" value="AAA_22"/>
    <property type="match status" value="1"/>
</dbReference>
<feature type="region of interest" description="Disordered" evidence="1">
    <location>
        <begin position="1"/>
        <end position="29"/>
    </location>
</feature>
<dbReference type="AlphaFoldDB" id="A0A6J4J7D8"/>
<dbReference type="EMBL" id="CADCTB010000193">
    <property type="protein sequence ID" value="CAA9269016.1"/>
    <property type="molecule type" value="Genomic_DNA"/>
</dbReference>
<dbReference type="Gene3D" id="3.40.50.300">
    <property type="entry name" value="P-loop containing nucleotide triphosphate hydrolases"/>
    <property type="match status" value="1"/>
</dbReference>
<gene>
    <name evidence="3" type="ORF">AVDCRST_MAG10-3212</name>
</gene>
<protein>
    <recommendedName>
        <fullName evidence="2">ORC1/DEAH AAA+ ATPase domain-containing protein</fullName>
    </recommendedName>
</protein>
<accession>A0A6J4J7D8</accession>
<dbReference type="GO" id="GO:0016887">
    <property type="term" value="F:ATP hydrolysis activity"/>
    <property type="evidence" value="ECO:0007669"/>
    <property type="project" value="InterPro"/>
</dbReference>
<dbReference type="InterPro" id="IPR027417">
    <property type="entry name" value="P-loop_NTPase"/>
</dbReference>
<evidence type="ECO:0000259" key="2">
    <source>
        <dbReference type="Pfam" id="PF13401"/>
    </source>
</evidence>
<reference evidence="3" key="1">
    <citation type="submission" date="2020-02" db="EMBL/GenBank/DDBJ databases">
        <authorList>
            <person name="Meier V. D."/>
        </authorList>
    </citation>
    <scope>NUCLEOTIDE SEQUENCE</scope>
    <source>
        <strain evidence="3">AVDCRST_MAG10</strain>
    </source>
</reference>
<dbReference type="PANTHER" id="PTHR47691:SF3">
    <property type="entry name" value="HTH-TYPE TRANSCRIPTIONAL REGULATOR RV0890C-RELATED"/>
    <property type="match status" value="1"/>
</dbReference>